<evidence type="ECO:0000256" key="1">
    <source>
        <dbReference type="SAM" id="Phobius"/>
    </source>
</evidence>
<feature type="transmembrane region" description="Helical" evidence="1">
    <location>
        <begin position="201"/>
        <end position="222"/>
    </location>
</feature>
<evidence type="ECO:0008006" key="5">
    <source>
        <dbReference type="Google" id="ProtNLM"/>
    </source>
</evidence>
<dbReference type="InParanoid" id="A0A1B4XJ39"/>
<keyword evidence="1" id="KW-1133">Transmembrane helix</keyword>
<accession>A0A1B4XJ39</accession>
<protein>
    <recommendedName>
        <fullName evidence="5">PEP-CTERM protein-sorting domain-containing protein</fullName>
    </recommendedName>
</protein>
<feature type="chain" id="PRO_5008572594" description="PEP-CTERM protein-sorting domain-containing protein" evidence="2">
    <location>
        <begin position="26"/>
        <end position="230"/>
    </location>
</feature>
<sequence length="230" mass="24840">MLTNKSLSRSFIFLLGLLAVPCAKAAPVTFGFTGFVYEVIDPLLANRFSENQAVSGSYTFESTALATYPNISNPNVVDYPGLLNISLTIGDYTATYNPSSFPGMIRIVNDLTGWGDSYEVWAGMSGASIGGIPPSFFVTAMNDWTGMALSSLALPVDASQLASFDNQQFQLIFTEYVDPLTMIDHVLDGEITSITTSVVPLPGALLLFVSGLFVSFGSFGFLKKRRRHQA</sequence>
<evidence type="ECO:0000313" key="3">
    <source>
        <dbReference type="EMBL" id="BAV34814.1"/>
    </source>
</evidence>
<proteinExistence type="predicted"/>
<dbReference type="AlphaFoldDB" id="A0A1B4XJ39"/>
<dbReference type="EMBL" id="AP014879">
    <property type="protein sequence ID" value="BAV34814.1"/>
    <property type="molecule type" value="Genomic_DNA"/>
</dbReference>
<evidence type="ECO:0000313" key="4">
    <source>
        <dbReference type="Proteomes" id="UP000243180"/>
    </source>
</evidence>
<dbReference type="Proteomes" id="UP000243180">
    <property type="component" value="Chromosome"/>
</dbReference>
<dbReference type="RefSeq" id="WP_148665094.1">
    <property type="nucleotide sequence ID" value="NZ_AP014879.1"/>
</dbReference>
<keyword evidence="1" id="KW-0472">Membrane</keyword>
<organism evidence="3 4">
    <name type="scientific">Sulfuricaulis limicola</name>
    <dbReference type="NCBI Taxonomy" id="1620215"/>
    <lineage>
        <taxon>Bacteria</taxon>
        <taxon>Pseudomonadati</taxon>
        <taxon>Pseudomonadota</taxon>
        <taxon>Gammaproteobacteria</taxon>
        <taxon>Acidiferrobacterales</taxon>
        <taxon>Acidiferrobacteraceae</taxon>
        <taxon>Sulfuricaulis</taxon>
    </lineage>
</organism>
<keyword evidence="4" id="KW-1185">Reference proteome</keyword>
<dbReference type="KEGG" id="slim:SCL_2537"/>
<evidence type="ECO:0000256" key="2">
    <source>
        <dbReference type="SAM" id="SignalP"/>
    </source>
</evidence>
<gene>
    <name evidence="3" type="ORF">SCL_2537</name>
</gene>
<keyword evidence="1" id="KW-0812">Transmembrane</keyword>
<reference evidence="3 4" key="1">
    <citation type="submission" date="2015-05" db="EMBL/GenBank/DDBJ databases">
        <title>Complete genome sequence of a sulfur-oxidizing gammaproteobacterium strain HA5.</title>
        <authorList>
            <person name="Miura A."/>
            <person name="Kojima H."/>
            <person name="Fukui M."/>
        </authorList>
    </citation>
    <scope>NUCLEOTIDE SEQUENCE [LARGE SCALE GENOMIC DNA]</scope>
    <source>
        <strain evidence="3 4">HA5</strain>
    </source>
</reference>
<name>A0A1B4XJ39_9GAMM</name>
<feature type="signal peptide" evidence="2">
    <location>
        <begin position="1"/>
        <end position="25"/>
    </location>
</feature>
<keyword evidence="2" id="KW-0732">Signal</keyword>